<name>A0ABW4JI38_9BACL</name>
<feature type="domain" description="Kanamycin nucleotidyltransferase C-terminal" evidence="1">
    <location>
        <begin position="118"/>
        <end position="247"/>
    </location>
</feature>
<dbReference type="RefSeq" id="WP_377943795.1">
    <property type="nucleotide sequence ID" value="NZ_JBHUCX010000035.1"/>
</dbReference>
<evidence type="ECO:0000259" key="1">
    <source>
        <dbReference type="Pfam" id="PF07827"/>
    </source>
</evidence>
<dbReference type="Gene3D" id="3.30.460.10">
    <property type="entry name" value="Beta Polymerase, domain 2"/>
    <property type="match status" value="1"/>
</dbReference>
<sequence length="255" mass="28483">MNISGPKAISRSERLQTCREIAKRLHEVYGSKIQAIGVYGSVAKGTDGCFSDIEMFCVLHDSGQTVEYCYEWSAGPWRAEVDVYSANILLKNAATVKGRWPLTHGAYFSTLSLYDPDGFFHDLRTAVESPAQSDFNRAINEVLINEYEFMGKLRNLRPNGPYSYLPYLAMQIAHYGAMLVGLHNQSLFSTGAKVLPEALALPNRPHGFDTVAELVMSGELAEHSKTMTACGDFWDGIVDWADEHHYTIDGERMPF</sequence>
<gene>
    <name evidence="2" type="ORF">ACFSB2_14515</name>
</gene>
<proteinExistence type="predicted"/>
<reference evidence="3" key="1">
    <citation type="journal article" date="2019" name="Int. J. Syst. Evol. Microbiol.">
        <title>The Global Catalogue of Microorganisms (GCM) 10K type strain sequencing project: providing services to taxonomists for standard genome sequencing and annotation.</title>
        <authorList>
            <consortium name="The Broad Institute Genomics Platform"/>
            <consortium name="The Broad Institute Genome Sequencing Center for Infectious Disease"/>
            <person name="Wu L."/>
            <person name="Ma J."/>
        </authorList>
    </citation>
    <scope>NUCLEOTIDE SEQUENCE [LARGE SCALE GENOMIC DNA]</scope>
    <source>
        <strain evidence="3">CGMCC 1.12286</strain>
    </source>
</reference>
<dbReference type="EMBL" id="JBHUCX010000035">
    <property type="protein sequence ID" value="MFD1675914.1"/>
    <property type="molecule type" value="Genomic_DNA"/>
</dbReference>
<evidence type="ECO:0000313" key="2">
    <source>
        <dbReference type="EMBL" id="MFD1675914.1"/>
    </source>
</evidence>
<dbReference type="InterPro" id="IPR043519">
    <property type="entry name" value="NT_sf"/>
</dbReference>
<dbReference type="CDD" id="cd05403">
    <property type="entry name" value="NT_KNTase_like"/>
    <property type="match status" value="1"/>
</dbReference>
<keyword evidence="3" id="KW-1185">Reference proteome</keyword>
<accession>A0ABW4JI38</accession>
<dbReference type="Gene3D" id="1.20.120.330">
    <property type="entry name" value="Nucleotidyltransferases domain 2"/>
    <property type="match status" value="1"/>
</dbReference>
<dbReference type="SUPFAM" id="SSF81301">
    <property type="entry name" value="Nucleotidyltransferase"/>
    <property type="match status" value="1"/>
</dbReference>
<dbReference type="Proteomes" id="UP001597079">
    <property type="component" value="Unassembled WGS sequence"/>
</dbReference>
<dbReference type="NCBIfam" id="NF033061">
    <property type="entry name" value="ANT_4p_I"/>
    <property type="match status" value="1"/>
</dbReference>
<evidence type="ECO:0000313" key="3">
    <source>
        <dbReference type="Proteomes" id="UP001597079"/>
    </source>
</evidence>
<dbReference type="Pfam" id="PF07827">
    <property type="entry name" value="KNTase_C"/>
    <property type="match status" value="1"/>
</dbReference>
<dbReference type="SUPFAM" id="SSF81593">
    <property type="entry name" value="Nucleotidyltransferase substrate binding subunit/domain"/>
    <property type="match status" value="1"/>
</dbReference>
<protein>
    <submittedName>
        <fullName evidence="2">ANT(4')-I family aminoglycoside nucleotidyltransferase</fullName>
    </submittedName>
</protein>
<dbReference type="InterPro" id="IPR012481">
    <property type="entry name" value="KNTase_C"/>
</dbReference>
<organism evidence="2 3">
    <name type="scientific">Alicyclobacillus fodiniaquatilis</name>
    <dbReference type="NCBI Taxonomy" id="1661150"/>
    <lineage>
        <taxon>Bacteria</taxon>
        <taxon>Bacillati</taxon>
        <taxon>Bacillota</taxon>
        <taxon>Bacilli</taxon>
        <taxon>Bacillales</taxon>
        <taxon>Alicyclobacillaceae</taxon>
        <taxon>Alicyclobacillus</taxon>
    </lineage>
</organism>
<comment type="caution">
    <text evidence="2">The sequence shown here is derived from an EMBL/GenBank/DDBJ whole genome shotgun (WGS) entry which is preliminary data.</text>
</comment>